<evidence type="ECO:0000313" key="2">
    <source>
        <dbReference type="EMBL" id="OAT81696.1"/>
    </source>
</evidence>
<feature type="transmembrane region" description="Helical" evidence="1">
    <location>
        <begin position="42"/>
        <end position="62"/>
    </location>
</feature>
<dbReference type="Proteomes" id="UP000078532">
    <property type="component" value="Unassembled WGS sequence"/>
</dbReference>
<keyword evidence="1" id="KW-0472">Membrane</keyword>
<dbReference type="AlphaFoldDB" id="A0A1B7LEM7"/>
<evidence type="ECO:0000256" key="1">
    <source>
        <dbReference type="SAM" id="Phobius"/>
    </source>
</evidence>
<dbReference type="RefSeq" id="WP_066668101.1">
    <property type="nucleotide sequence ID" value="NZ_LYVF01000158.1"/>
</dbReference>
<organism evidence="2 3">
    <name type="scientific">Desulfotomaculum copahuensis</name>
    <dbReference type="NCBI Taxonomy" id="1838280"/>
    <lineage>
        <taxon>Bacteria</taxon>
        <taxon>Bacillati</taxon>
        <taxon>Bacillota</taxon>
        <taxon>Clostridia</taxon>
        <taxon>Eubacteriales</taxon>
        <taxon>Desulfotomaculaceae</taxon>
        <taxon>Desulfotomaculum</taxon>
    </lineage>
</organism>
<sequence length="119" mass="11898">MFVIALIIGIPAVLLFVFFPLYGPAAAGFIAGLIAGGLEAGAWAGLLSGVAGGVLFTGGAPGSGTVIRKITTILHEPVLHGILGVVLNGGTLFAVVYFGLLGMLGGAAGGLVRRKKKRK</sequence>
<dbReference type="EMBL" id="LYVF01000158">
    <property type="protein sequence ID" value="OAT81696.1"/>
    <property type="molecule type" value="Genomic_DNA"/>
</dbReference>
<accession>A0A1B7LEM7</accession>
<reference evidence="2 3" key="1">
    <citation type="submission" date="2016-04" db="EMBL/GenBank/DDBJ databases">
        <authorList>
            <person name="Evans L.H."/>
            <person name="Alamgir A."/>
            <person name="Owens N."/>
            <person name="Weber N.D."/>
            <person name="Virtaneva K."/>
            <person name="Barbian K."/>
            <person name="Babar A."/>
            <person name="Rosenke K."/>
        </authorList>
    </citation>
    <scope>NUCLEOTIDE SEQUENCE [LARGE SCALE GENOMIC DNA]</scope>
    <source>
        <strain evidence="2 3">LMa1</strain>
    </source>
</reference>
<name>A0A1B7LEM7_9FIRM</name>
<keyword evidence="1" id="KW-0812">Transmembrane</keyword>
<dbReference type="STRING" id="1838280.A6M21_09795"/>
<gene>
    <name evidence="2" type="ORF">A6M21_09795</name>
</gene>
<comment type="caution">
    <text evidence="2">The sequence shown here is derived from an EMBL/GenBank/DDBJ whole genome shotgun (WGS) entry which is preliminary data.</text>
</comment>
<proteinExistence type="predicted"/>
<evidence type="ECO:0000313" key="3">
    <source>
        <dbReference type="Proteomes" id="UP000078532"/>
    </source>
</evidence>
<feature type="transmembrane region" description="Helical" evidence="1">
    <location>
        <begin position="82"/>
        <end position="112"/>
    </location>
</feature>
<keyword evidence="1" id="KW-1133">Transmembrane helix</keyword>
<keyword evidence="3" id="KW-1185">Reference proteome</keyword>
<protein>
    <submittedName>
        <fullName evidence="2">Uncharacterized protein</fullName>
    </submittedName>
</protein>
<feature type="transmembrane region" description="Helical" evidence="1">
    <location>
        <begin position="6"/>
        <end position="35"/>
    </location>
</feature>